<keyword evidence="1" id="KW-1015">Disulfide bond</keyword>
<evidence type="ECO:0000256" key="1">
    <source>
        <dbReference type="ARBA" id="ARBA00023157"/>
    </source>
</evidence>
<keyword evidence="6" id="KW-1185">Reference proteome</keyword>
<protein>
    <recommendedName>
        <fullName evidence="4">EGF-like domain-containing protein</fullName>
    </recommendedName>
</protein>
<accession>A0A0C2GEG4</accession>
<dbReference type="InterPro" id="IPR000152">
    <property type="entry name" value="EGF-type_Asp/Asn_hydroxyl_site"/>
</dbReference>
<dbReference type="Gene3D" id="2.10.25.10">
    <property type="entry name" value="Laminin"/>
    <property type="match status" value="1"/>
</dbReference>
<dbReference type="EMBL" id="KN734519">
    <property type="protein sequence ID" value="KIH57314.1"/>
    <property type="molecule type" value="Genomic_DNA"/>
</dbReference>
<dbReference type="PROSITE" id="PS50026">
    <property type="entry name" value="EGF_3"/>
    <property type="match status" value="1"/>
</dbReference>
<feature type="domain" description="EGF-like" evidence="4">
    <location>
        <begin position="5"/>
        <end position="42"/>
    </location>
</feature>
<keyword evidence="3" id="KW-0812">Transmembrane</keyword>
<evidence type="ECO:0000313" key="6">
    <source>
        <dbReference type="Proteomes" id="UP000054047"/>
    </source>
</evidence>
<evidence type="ECO:0000256" key="2">
    <source>
        <dbReference type="PROSITE-ProRule" id="PRU00076"/>
    </source>
</evidence>
<dbReference type="SUPFAM" id="SSF49899">
    <property type="entry name" value="Concanavalin A-like lectins/glucanases"/>
    <property type="match status" value="1"/>
</dbReference>
<reference evidence="5 6" key="1">
    <citation type="submission" date="2013-12" db="EMBL/GenBank/DDBJ databases">
        <title>Draft genome of the parsitic nematode Ancylostoma duodenale.</title>
        <authorList>
            <person name="Mitreva M."/>
        </authorList>
    </citation>
    <scope>NUCLEOTIDE SEQUENCE [LARGE SCALE GENOMIC DNA]</scope>
    <source>
        <strain evidence="5 6">Zhejiang</strain>
    </source>
</reference>
<feature type="transmembrane region" description="Helical" evidence="3">
    <location>
        <begin position="244"/>
        <end position="269"/>
    </location>
</feature>
<sequence>IHIGDEGYCRGGLCKNGGACIDKYDGYSCDCTQTPFGGNDCSKEYSMFVPAGSSLQIPWQNPAHTNNCHRIAIQTVVNNVSIVRSKALFADSTFNMSVDPAGHLSLSVYDGFFFTHKNTEKRWNLSDNIMHDVAFCASETSFNLTVDGEPSIQFEGNWTFFQNFNVWTFLDKNYTGCVSRLQVGSSFPLKNPKAARLKHSGKIRFGSCSMDIIRKFSDIRQPATRIPDDEGIHIHAIAHAKHHIISVTSIAGLAIAGLLALLLAILVCYMRSRPEGVYKTNEGECSPSRSEEPLVNGMPAVTSSCDDIDLSVPKETLL</sequence>
<dbReference type="Proteomes" id="UP000054047">
    <property type="component" value="Unassembled WGS sequence"/>
</dbReference>
<evidence type="ECO:0000256" key="3">
    <source>
        <dbReference type="SAM" id="Phobius"/>
    </source>
</evidence>
<evidence type="ECO:0000259" key="4">
    <source>
        <dbReference type="PROSITE" id="PS50026"/>
    </source>
</evidence>
<organism evidence="5 6">
    <name type="scientific">Ancylostoma duodenale</name>
    <dbReference type="NCBI Taxonomy" id="51022"/>
    <lineage>
        <taxon>Eukaryota</taxon>
        <taxon>Metazoa</taxon>
        <taxon>Ecdysozoa</taxon>
        <taxon>Nematoda</taxon>
        <taxon>Chromadorea</taxon>
        <taxon>Rhabditida</taxon>
        <taxon>Rhabditina</taxon>
        <taxon>Rhabditomorpha</taxon>
        <taxon>Strongyloidea</taxon>
        <taxon>Ancylostomatidae</taxon>
        <taxon>Ancylostomatinae</taxon>
        <taxon>Ancylostoma</taxon>
    </lineage>
</organism>
<keyword evidence="3" id="KW-0472">Membrane</keyword>
<dbReference type="CDD" id="cd00054">
    <property type="entry name" value="EGF_CA"/>
    <property type="match status" value="1"/>
</dbReference>
<dbReference type="InterPro" id="IPR000742">
    <property type="entry name" value="EGF"/>
</dbReference>
<proteinExistence type="predicted"/>
<comment type="caution">
    <text evidence="2">Lacks conserved residue(s) required for the propagation of feature annotation.</text>
</comment>
<gene>
    <name evidence="5" type="ORF">ANCDUO_12497</name>
</gene>
<dbReference type="PROSITE" id="PS00010">
    <property type="entry name" value="ASX_HYDROXYL"/>
    <property type="match status" value="1"/>
</dbReference>
<dbReference type="GO" id="GO:0016020">
    <property type="term" value="C:membrane"/>
    <property type="evidence" value="ECO:0007669"/>
    <property type="project" value="UniProtKB-SubCell"/>
</dbReference>
<dbReference type="OrthoDB" id="26719at2759"/>
<dbReference type="AlphaFoldDB" id="A0A0C2GEG4"/>
<keyword evidence="2" id="KW-0245">EGF-like domain</keyword>
<dbReference type="PANTHER" id="PTHR15036">
    <property type="entry name" value="PIKACHURIN-LIKE PROTEIN"/>
    <property type="match status" value="1"/>
</dbReference>
<feature type="non-terminal residue" evidence="5">
    <location>
        <position position="1"/>
    </location>
</feature>
<evidence type="ECO:0000313" key="5">
    <source>
        <dbReference type="EMBL" id="KIH57314.1"/>
    </source>
</evidence>
<keyword evidence="3" id="KW-1133">Transmembrane helix</keyword>
<name>A0A0C2GEG4_9BILA</name>
<dbReference type="InterPro" id="IPR050372">
    <property type="entry name" value="Neurexin-related_CASP"/>
</dbReference>
<dbReference type="PANTHER" id="PTHR15036:SF49">
    <property type="entry name" value="AXOTACTIN"/>
    <property type="match status" value="1"/>
</dbReference>
<dbReference type="InterPro" id="IPR013320">
    <property type="entry name" value="ConA-like_dom_sf"/>
</dbReference>